<name>A0A1H4LLZ6_TSUTY</name>
<evidence type="ECO:0000313" key="2">
    <source>
        <dbReference type="EMBL" id="SEB71819.1"/>
    </source>
</evidence>
<gene>
    <name evidence="2" type="ORF">SAMN04489793_0629</name>
</gene>
<dbReference type="OrthoDB" id="4774207at2"/>
<dbReference type="InterPro" id="IPR046543">
    <property type="entry name" value="DUF6802"/>
</dbReference>
<dbReference type="EMBL" id="FNSA01000003">
    <property type="protein sequence ID" value="SEB71819.1"/>
    <property type="molecule type" value="Genomic_DNA"/>
</dbReference>
<organism evidence="2 3">
    <name type="scientific">Tsukamurella tyrosinosolvens</name>
    <dbReference type="NCBI Taxonomy" id="57704"/>
    <lineage>
        <taxon>Bacteria</taxon>
        <taxon>Bacillati</taxon>
        <taxon>Actinomycetota</taxon>
        <taxon>Actinomycetes</taxon>
        <taxon>Mycobacteriales</taxon>
        <taxon>Tsukamurellaceae</taxon>
        <taxon>Tsukamurella</taxon>
    </lineage>
</organism>
<reference evidence="3" key="1">
    <citation type="submission" date="2016-10" db="EMBL/GenBank/DDBJ databases">
        <authorList>
            <person name="Varghese N."/>
            <person name="Submissions S."/>
        </authorList>
    </citation>
    <scope>NUCLEOTIDE SEQUENCE [LARGE SCALE GENOMIC DNA]</scope>
    <source>
        <strain evidence="3">DSM 44234</strain>
    </source>
</reference>
<dbReference type="AlphaFoldDB" id="A0A1H4LLZ6"/>
<protein>
    <recommendedName>
        <fullName evidence="1">DUF6802 domain-containing protein</fullName>
    </recommendedName>
</protein>
<evidence type="ECO:0000313" key="3">
    <source>
        <dbReference type="Proteomes" id="UP000182241"/>
    </source>
</evidence>
<keyword evidence="3" id="KW-1185">Reference proteome</keyword>
<dbReference type="RefSeq" id="WP_139286043.1">
    <property type="nucleotide sequence ID" value="NZ_CBDRGN010000005.1"/>
</dbReference>
<evidence type="ECO:0000259" key="1">
    <source>
        <dbReference type="Pfam" id="PF20615"/>
    </source>
</evidence>
<accession>A0A1H4LLZ6</accession>
<dbReference type="Proteomes" id="UP000182241">
    <property type="component" value="Unassembled WGS sequence"/>
</dbReference>
<sequence length="113" mass="12029">MSMDPDFGLFGAPDADAFGPGLFDGAVPAAEPSPGGLWVHAEDGWYDVHALDTDGDGLVDTGTLTDAQGTAVFTDLDADGVADVYHRVRPDGTFETWRFGDGRWRLLDRGDIA</sequence>
<dbReference type="STRING" id="57704.SAMN04489793_0629"/>
<dbReference type="Pfam" id="PF20615">
    <property type="entry name" value="DUF6802"/>
    <property type="match status" value="1"/>
</dbReference>
<feature type="domain" description="DUF6802" evidence="1">
    <location>
        <begin position="50"/>
        <end position="112"/>
    </location>
</feature>
<proteinExistence type="predicted"/>